<dbReference type="GO" id="GO:0005840">
    <property type="term" value="C:ribosome"/>
    <property type="evidence" value="ECO:0007669"/>
    <property type="project" value="UniProtKB-KW"/>
</dbReference>
<evidence type="ECO:0000256" key="2">
    <source>
        <dbReference type="ARBA" id="ARBA00022980"/>
    </source>
</evidence>
<dbReference type="Pfam" id="PF03297">
    <property type="entry name" value="Ribosomal_S25"/>
    <property type="match status" value="1"/>
</dbReference>
<dbReference type="PANTHER" id="PTHR12850">
    <property type="entry name" value="40S RIBOSOMAL PROTEIN S25"/>
    <property type="match status" value="1"/>
</dbReference>
<dbReference type="SMR" id="A0A0J9S613"/>
<keyword evidence="3 4" id="KW-0687">Ribonucleoprotein</keyword>
<evidence type="ECO:0000313" key="6">
    <source>
        <dbReference type="Proteomes" id="UP000053562"/>
    </source>
</evidence>
<protein>
    <recommendedName>
        <fullName evidence="4">40S ribosomal protein S25</fullName>
    </recommendedName>
</protein>
<dbReference type="InterPro" id="IPR004977">
    <property type="entry name" value="Ribosomal_eS25"/>
</dbReference>
<proteinExistence type="inferred from homology"/>
<dbReference type="AlphaFoldDB" id="A0A0J9S613"/>
<dbReference type="EMBL" id="KQ234373">
    <property type="protein sequence ID" value="KMZ78209.1"/>
    <property type="molecule type" value="Genomic_DNA"/>
</dbReference>
<keyword evidence="2 4" id="KW-0689">Ribosomal protein</keyword>
<organism evidence="5 6">
    <name type="scientific">Plasmodium vivax India VII</name>
    <dbReference type="NCBI Taxonomy" id="1077284"/>
    <lineage>
        <taxon>Eukaryota</taxon>
        <taxon>Sar</taxon>
        <taxon>Alveolata</taxon>
        <taxon>Apicomplexa</taxon>
        <taxon>Aconoidasida</taxon>
        <taxon>Haemosporida</taxon>
        <taxon>Plasmodiidae</taxon>
        <taxon>Plasmodium</taxon>
        <taxon>Plasmodium (Plasmodium)</taxon>
    </lineage>
</organism>
<dbReference type="GO" id="GO:1990904">
    <property type="term" value="C:ribonucleoprotein complex"/>
    <property type="evidence" value="ECO:0007669"/>
    <property type="project" value="UniProtKB-KW"/>
</dbReference>
<evidence type="ECO:0000313" key="5">
    <source>
        <dbReference type="EMBL" id="KMZ78209.1"/>
    </source>
</evidence>
<name>A0A0J9S613_PLAVI</name>
<evidence type="ECO:0000256" key="1">
    <source>
        <dbReference type="ARBA" id="ARBA00009106"/>
    </source>
</evidence>
<accession>A0A0J9S613</accession>
<evidence type="ECO:0000256" key="4">
    <source>
        <dbReference type="RuleBase" id="RU366057"/>
    </source>
</evidence>
<comment type="similarity">
    <text evidence="1 4">Belongs to the eukaryotic ribosomal protein eS25 family.</text>
</comment>
<dbReference type="Proteomes" id="UP000053562">
    <property type="component" value="Unassembled WGS sequence"/>
</dbReference>
<evidence type="ECO:0000256" key="3">
    <source>
        <dbReference type="ARBA" id="ARBA00023274"/>
    </source>
</evidence>
<dbReference type="Gene3D" id="3.30.63.20">
    <property type="match status" value="1"/>
</dbReference>
<reference evidence="5 6" key="1">
    <citation type="submission" date="2011-08" db="EMBL/GenBank/DDBJ databases">
        <title>The Genome Sequence of Plasmodium vivax India VII.</title>
        <authorList>
            <consortium name="The Broad Institute Genome Sequencing Platform"/>
            <consortium name="The Broad Institute Genome Sequencing Center for Infectious Disease"/>
            <person name="Neafsey D."/>
            <person name="Carlton J."/>
            <person name="Barnwell J."/>
            <person name="Collins W."/>
            <person name="Escalante A."/>
            <person name="Mullikin J."/>
            <person name="Saul A."/>
            <person name="Guigo R."/>
            <person name="Camara F."/>
            <person name="Young S.K."/>
            <person name="Zeng Q."/>
            <person name="Gargeya S."/>
            <person name="Fitzgerald M."/>
            <person name="Haas B."/>
            <person name="Abouelleil A."/>
            <person name="Alvarado L."/>
            <person name="Arachchi H.M."/>
            <person name="Berlin A."/>
            <person name="Brown A."/>
            <person name="Chapman S.B."/>
            <person name="Chen Z."/>
            <person name="Dunbar C."/>
            <person name="Freedman E."/>
            <person name="Gearin G."/>
            <person name="Gellesch M."/>
            <person name="Goldberg J."/>
            <person name="Griggs A."/>
            <person name="Gujja S."/>
            <person name="Heiman D."/>
            <person name="Howarth C."/>
            <person name="Larson L."/>
            <person name="Lui A."/>
            <person name="MacDonald P.J.P."/>
            <person name="Montmayeur A."/>
            <person name="Murphy C."/>
            <person name="Neiman D."/>
            <person name="Pearson M."/>
            <person name="Priest M."/>
            <person name="Roberts A."/>
            <person name="Saif S."/>
            <person name="Shea T."/>
            <person name="Shenoy N."/>
            <person name="Sisk P."/>
            <person name="Stolte C."/>
            <person name="Sykes S."/>
            <person name="Wortman J."/>
            <person name="Nusbaum C."/>
            <person name="Birren B."/>
        </authorList>
    </citation>
    <scope>NUCLEOTIDE SEQUENCE [LARGE SCALE GENOMIC DNA]</scope>
    <source>
        <strain evidence="5 6">India VII</strain>
    </source>
</reference>
<sequence length="132" mass="14904">MKCASAYEMKDTCWAGYFVKRPSHEFALPPKERKTKEQIAAAAAASGRSKKKKWGKGKNKEKLNHAVFIDKALQSKILESKNMKVITPSTISEKYKVNLSVARSVIKYLAEQNLIKEVCIQSHSQKLYTKVA</sequence>
<dbReference type="FunFam" id="3.30.63.20:FF:000002">
    <property type="entry name" value="40S ribosomal protein S25"/>
    <property type="match status" value="1"/>
</dbReference>
<gene>
    <name evidence="5" type="ORF">PVIIG_02208</name>
</gene>
<dbReference type="OrthoDB" id="10263513at2759"/>